<comment type="caution">
    <text evidence="2">The sequence shown here is derived from an EMBL/GenBank/DDBJ whole genome shotgun (WGS) entry which is preliminary data.</text>
</comment>
<evidence type="ECO:0000313" key="3">
    <source>
        <dbReference type="Proteomes" id="UP000282323"/>
    </source>
</evidence>
<keyword evidence="3" id="KW-1185">Reference proteome</keyword>
<accession>A0A3N6MF42</accession>
<feature type="transmembrane region" description="Helical" evidence="1">
    <location>
        <begin position="12"/>
        <end position="35"/>
    </location>
</feature>
<sequence>MVTTDTPDRGQMILIGGIVIAFVVLGTIVAFNGLVHTEELSSSETGQSMAQVETTASELENGVQGFGYSYVEEHEDGFEGRLGEEDFADQFYDEDEWESALNEEFLPVFQNMTTERTPHTLRVTDVSGSVSISAIDGESLPGRSGTEEEVLNRTGSHGYLFEFEASGFDRGAGNNEAFTIETPDGDEFEFVVDQGQEEIRHPNGVCDVQDRIDGVDFMSGEVDTRSGPDSCDFEVLERGMEIERVEVTERSSEIDYDLIGVGSVQEGAGAEEFPWVAEITYTYDSNEVATERTIEVDLYSDLL</sequence>
<organism evidence="2 3">
    <name type="scientific">Natrarchaeobius chitinivorans</name>
    <dbReference type="NCBI Taxonomy" id="1679083"/>
    <lineage>
        <taxon>Archaea</taxon>
        <taxon>Methanobacteriati</taxon>
        <taxon>Methanobacteriota</taxon>
        <taxon>Stenosarchaea group</taxon>
        <taxon>Halobacteria</taxon>
        <taxon>Halobacteriales</taxon>
        <taxon>Natrialbaceae</taxon>
        <taxon>Natrarchaeobius</taxon>
    </lineage>
</organism>
<protein>
    <submittedName>
        <fullName evidence="2">Uncharacterized protein</fullName>
    </submittedName>
</protein>
<keyword evidence="1" id="KW-0812">Transmembrane</keyword>
<evidence type="ECO:0000313" key="2">
    <source>
        <dbReference type="EMBL" id="RQG92506.1"/>
    </source>
</evidence>
<name>A0A3N6MF42_NATCH</name>
<keyword evidence="1" id="KW-1133">Transmembrane helix</keyword>
<reference evidence="2 3" key="1">
    <citation type="submission" date="2018-10" db="EMBL/GenBank/DDBJ databases">
        <title>Natrarchaeobius chitinivorans gen. nov., sp. nov., and Natrarchaeobius haloalkaliphilus sp. nov., alkaliphilic, chitin-utilizing haloarchaea from hypersaline alkaline lakes.</title>
        <authorList>
            <person name="Sorokin D.Y."/>
            <person name="Elcheninov A.G."/>
            <person name="Kostrikina N.A."/>
            <person name="Bale N.J."/>
            <person name="Sinninghe Damste J.S."/>
            <person name="Khijniak T.V."/>
            <person name="Kublanov I.V."/>
            <person name="Toshchakov S.V."/>
        </authorList>
    </citation>
    <scope>NUCLEOTIDE SEQUENCE [LARGE SCALE GENOMIC DNA]</scope>
    <source>
        <strain evidence="2 3">AArcht4T</strain>
    </source>
</reference>
<evidence type="ECO:0000256" key="1">
    <source>
        <dbReference type="SAM" id="Phobius"/>
    </source>
</evidence>
<keyword evidence="1" id="KW-0472">Membrane</keyword>
<proteinExistence type="predicted"/>
<dbReference type="AlphaFoldDB" id="A0A3N6MF42"/>
<dbReference type="EMBL" id="REGA01000015">
    <property type="protein sequence ID" value="RQG92506.1"/>
    <property type="molecule type" value="Genomic_DNA"/>
</dbReference>
<gene>
    <name evidence="2" type="ORF">EA473_15930</name>
</gene>
<dbReference type="Proteomes" id="UP000282323">
    <property type="component" value="Unassembled WGS sequence"/>
</dbReference>